<dbReference type="RefSeq" id="WP_192897386.1">
    <property type="nucleotide sequence ID" value="NZ_CAJHHH010000001.1"/>
</dbReference>
<protein>
    <submittedName>
        <fullName evidence="1">Uncharacterized protein</fullName>
    </submittedName>
</protein>
<sequence length="47" mass="4973">MTMTIFFLIIGTLTAFSGGKEHPNGHNIALAIMTVGCYACAVAMIKI</sequence>
<dbReference type="EMBL" id="ABFEVW030000002">
    <property type="protein sequence ID" value="EMN1070011.1"/>
    <property type="molecule type" value="Genomic_DNA"/>
</dbReference>
<proteinExistence type="predicted"/>
<dbReference type="AlphaFoldDB" id="A0AAI9H513"/>
<accession>A0AAI9H513</accession>
<organism evidence="1">
    <name type="scientific">Acinetobacter baumannii</name>
    <dbReference type="NCBI Taxonomy" id="470"/>
    <lineage>
        <taxon>Bacteria</taxon>
        <taxon>Pseudomonadati</taxon>
        <taxon>Pseudomonadota</taxon>
        <taxon>Gammaproteobacteria</taxon>
        <taxon>Moraxellales</taxon>
        <taxon>Moraxellaceae</taxon>
        <taxon>Acinetobacter</taxon>
        <taxon>Acinetobacter calcoaceticus/baumannii complex</taxon>
    </lineage>
</organism>
<comment type="caution">
    <text evidence="1">The sequence shown here is derived from an EMBL/GenBank/DDBJ whole genome shotgun (WGS) entry which is preliminary data.</text>
</comment>
<reference evidence="1" key="1">
    <citation type="submission" date="2024-02" db="EMBL/GenBank/DDBJ databases">
        <authorList>
            <consortium name="Clinical and Environmental Microbiology Branch: Whole genome sequencing antimicrobial resistance pathogens in the healthcare setting"/>
        </authorList>
    </citation>
    <scope>NUCLEOTIDE SEQUENCE</scope>
    <source>
        <strain evidence="1">2021GN-00227</strain>
    </source>
</reference>
<gene>
    <name evidence="1" type="ORF">MKP18_000270</name>
</gene>
<evidence type="ECO:0000313" key="1">
    <source>
        <dbReference type="EMBL" id="EMN1070011.1"/>
    </source>
</evidence>
<name>A0AAI9H513_ACIBA</name>